<reference evidence="3 4" key="1">
    <citation type="submission" date="2018-08" db="EMBL/GenBank/DDBJ databases">
        <title>Genomic investigation of the strawberry pathogen Phytophthora fragariae indicates pathogenicity is determined by transcriptional variation in three key races.</title>
        <authorList>
            <person name="Adams T.M."/>
            <person name="Armitage A.D."/>
            <person name="Sobczyk M.K."/>
            <person name="Bates H.J."/>
            <person name="Dunwell J.M."/>
            <person name="Nellist C.F."/>
            <person name="Harrison R.J."/>
        </authorList>
    </citation>
    <scope>NUCLEOTIDE SEQUENCE [LARGE SCALE GENOMIC DNA]</scope>
    <source>
        <strain evidence="3 4">BC-1</strain>
    </source>
</reference>
<gene>
    <name evidence="3" type="ORF">PF002_g6623</name>
</gene>
<sequence length="406" mass="44242">MQHEERMTVPRAVDCERPVQYGDTVNAAGLAYGERPKHFEQPVKNEPPRGERDCVEQLEGAPYFEPSASGDQTMECSGDPTQAAATVMNEGAGVPENAVKNDDRTPGVPSTEPFVEEGPSVKCKPDEEATVPNGEAPVEHEETIKTATDVEQDVGAREDAVHVYEGASVEVGELLGLPDVLAFGGWLLKSEWCLVGVSSARVWRVTAMNLSLFDACIQHYQAVLANDEVDQLRGAKYVYSLWGALFAVLVSVLAGSEECYGEYGRSLRKWWDAAYATFYAYLPDLALNTSHSTVRYARASKEAGASSERRTAEVFRVGFLVALLCLSLLIQLPLAAYNLLELILLGKVGVALALIAFNCANYYLEWTRWGLPASVIVVATGLTSCIWRMGEDDGPLKELTPSALLL</sequence>
<keyword evidence="2" id="KW-0472">Membrane</keyword>
<evidence type="ECO:0000256" key="1">
    <source>
        <dbReference type="SAM" id="MobiDB-lite"/>
    </source>
</evidence>
<dbReference type="AlphaFoldDB" id="A0A6A4A2T4"/>
<keyword evidence="2" id="KW-1133">Transmembrane helix</keyword>
<keyword evidence="2" id="KW-0812">Transmembrane</keyword>
<comment type="caution">
    <text evidence="3">The sequence shown here is derived from an EMBL/GenBank/DDBJ whole genome shotgun (WGS) entry which is preliminary data.</text>
</comment>
<accession>A0A6A4A2T4</accession>
<evidence type="ECO:0000313" key="4">
    <source>
        <dbReference type="Proteomes" id="UP000440367"/>
    </source>
</evidence>
<protein>
    <submittedName>
        <fullName evidence="3">Uncharacterized protein</fullName>
    </submittedName>
</protein>
<organism evidence="3 4">
    <name type="scientific">Phytophthora fragariae</name>
    <dbReference type="NCBI Taxonomy" id="53985"/>
    <lineage>
        <taxon>Eukaryota</taxon>
        <taxon>Sar</taxon>
        <taxon>Stramenopiles</taxon>
        <taxon>Oomycota</taxon>
        <taxon>Peronosporomycetes</taxon>
        <taxon>Peronosporales</taxon>
        <taxon>Peronosporaceae</taxon>
        <taxon>Phytophthora</taxon>
    </lineage>
</organism>
<proteinExistence type="predicted"/>
<dbReference type="Proteomes" id="UP000440367">
    <property type="component" value="Unassembled WGS sequence"/>
</dbReference>
<dbReference type="EMBL" id="QXGD01000233">
    <property type="protein sequence ID" value="KAE9246692.1"/>
    <property type="molecule type" value="Genomic_DNA"/>
</dbReference>
<evidence type="ECO:0000313" key="3">
    <source>
        <dbReference type="EMBL" id="KAE9246692.1"/>
    </source>
</evidence>
<name>A0A6A4A2T4_9STRA</name>
<feature type="region of interest" description="Disordered" evidence="1">
    <location>
        <begin position="93"/>
        <end position="138"/>
    </location>
</feature>
<feature type="transmembrane region" description="Helical" evidence="2">
    <location>
        <begin position="317"/>
        <end position="336"/>
    </location>
</feature>
<evidence type="ECO:0000256" key="2">
    <source>
        <dbReference type="SAM" id="Phobius"/>
    </source>
</evidence>
<feature type="transmembrane region" description="Helical" evidence="2">
    <location>
        <begin position="371"/>
        <end position="390"/>
    </location>
</feature>
<feature type="transmembrane region" description="Helical" evidence="2">
    <location>
        <begin position="342"/>
        <end position="364"/>
    </location>
</feature>